<evidence type="ECO:0000313" key="2">
    <source>
        <dbReference type="Proteomes" id="UP000479000"/>
    </source>
</evidence>
<reference evidence="1 2" key="1">
    <citation type="submission" date="2020-02" db="EMBL/GenBank/DDBJ databases">
        <authorList>
            <person name="Ferguson B K."/>
        </authorList>
    </citation>
    <scope>NUCLEOTIDE SEQUENCE [LARGE SCALE GENOMIC DNA]</scope>
</reference>
<gene>
    <name evidence="1" type="ORF">NTEN_LOCUS14158</name>
</gene>
<evidence type="ECO:0000313" key="1">
    <source>
        <dbReference type="EMBL" id="CAB0008959.1"/>
    </source>
</evidence>
<dbReference type="EMBL" id="CADCXU010021200">
    <property type="protein sequence ID" value="CAB0008959.1"/>
    <property type="molecule type" value="Genomic_DNA"/>
</dbReference>
<dbReference type="AlphaFoldDB" id="A0A6H5H0U5"/>
<sequence length="183" mass="21535">QGSLSQLQLRRRHVFHQEDRECFILYSRNIRPSLAPASGRDSNKETRSPNGKFSKSFLLTIHWIRRIWFIRPREELIIIINVDTLKEAVSNLDSNFELCLSSSPLFQSILRYMGNGNISSRRIGNQQDRHIGSEAAKQIDYPQTNTVRRPKWLPSWPSLFNLIPRKKRHDERESRVLREESIP</sequence>
<protein>
    <submittedName>
        <fullName evidence="1">Uncharacterized protein</fullName>
    </submittedName>
</protein>
<proteinExistence type="predicted"/>
<feature type="non-terminal residue" evidence="1">
    <location>
        <position position="1"/>
    </location>
</feature>
<name>A0A6H5H0U5_9HEMI</name>
<keyword evidence="2" id="KW-1185">Reference proteome</keyword>
<accession>A0A6H5H0U5</accession>
<organism evidence="1 2">
    <name type="scientific">Nesidiocoris tenuis</name>
    <dbReference type="NCBI Taxonomy" id="355587"/>
    <lineage>
        <taxon>Eukaryota</taxon>
        <taxon>Metazoa</taxon>
        <taxon>Ecdysozoa</taxon>
        <taxon>Arthropoda</taxon>
        <taxon>Hexapoda</taxon>
        <taxon>Insecta</taxon>
        <taxon>Pterygota</taxon>
        <taxon>Neoptera</taxon>
        <taxon>Paraneoptera</taxon>
        <taxon>Hemiptera</taxon>
        <taxon>Heteroptera</taxon>
        <taxon>Panheteroptera</taxon>
        <taxon>Cimicomorpha</taxon>
        <taxon>Miridae</taxon>
        <taxon>Dicyphina</taxon>
        <taxon>Nesidiocoris</taxon>
    </lineage>
</organism>
<dbReference type="Proteomes" id="UP000479000">
    <property type="component" value="Unassembled WGS sequence"/>
</dbReference>